<dbReference type="AlphaFoldDB" id="A0A0B7BYN9"/>
<reference evidence="1" key="1">
    <citation type="submission" date="2014-12" db="EMBL/GenBank/DDBJ databases">
        <title>Insight into the proteome of Arion vulgaris.</title>
        <authorList>
            <person name="Aradska J."/>
            <person name="Bulat T."/>
            <person name="Smidak R."/>
            <person name="Sarate P."/>
            <person name="Gangsoo J."/>
            <person name="Sialana F."/>
            <person name="Bilban M."/>
            <person name="Lubec G."/>
        </authorList>
    </citation>
    <scope>NUCLEOTIDE SEQUENCE</scope>
    <source>
        <tissue evidence="1">Skin</tissue>
    </source>
</reference>
<gene>
    <name evidence="1" type="primary">ORF215851</name>
</gene>
<dbReference type="EMBL" id="HACG01050591">
    <property type="protein sequence ID" value="CEK97456.1"/>
    <property type="molecule type" value="Transcribed_RNA"/>
</dbReference>
<name>A0A0B7BYN9_9EUPU</name>
<protein>
    <submittedName>
        <fullName evidence="1">Uncharacterized protein</fullName>
    </submittedName>
</protein>
<sequence>MKWLLCRYYFNIPTTYEMLQHSCNLDAQAVCNIKLGTAGGELREGNWERESGGENDNIYCMLQTECGVFAMELQKHCVVV</sequence>
<accession>A0A0B7BYN9</accession>
<evidence type="ECO:0000313" key="1">
    <source>
        <dbReference type="EMBL" id="CEK97456.1"/>
    </source>
</evidence>
<organism evidence="1">
    <name type="scientific">Arion vulgaris</name>
    <dbReference type="NCBI Taxonomy" id="1028688"/>
    <lineage>
        <taxon>Eukaryota</taxon>
        <taxon>Metazoa</taxon>
        <taxon>Spiralia</taxon>
        <taxon>Lophotrochozoa</taxon>
        <taxon>Mollusca</taxon>
        <taxon>Gastropoda</taxon>
        <taxon>Heterobranchia</taxon>
        <taxon>Euthyneura</taxon>
        <taxon>Panpulmonata</taxon>
        <taxon>Eupulmonata</taxon>
        <taxon>Stylommatophora</taxon>
        <taxon>Helicina</taxon>
        <taxon>Arionoidea</taxon>
        <taxon>Arionidae</taxon>
        <taxon>Arion</taxon>
    </lineage>
</organism>
<proteinExistence type="predicted"/>